<name>A0A6A5Z8B5_9PLEO</name>
<feature type="compositionally biased region" description="Low complexity" evidence="1">
    <location>
        <begin position="475"/>
        <end position="485"/>
    </location>
</feature>
<feature type="region of interest" description="Disordered" evidence="1">
    <location>
        <begin position="206"/>
        <end position="228"/>
    </location>
</feature>
<dbReference type="EMBL" id="ML977322">
    <property type="protein sequence ID" value="KAF2115672.1"/>
    <property type="molecule type" value="Genomic_DNA"/>
</dbReference>
<evidence type="ECO:0000256" key="1">
    <source>
        <dbReference type="SAM" id="MobiDB-lite"/>
    </source>
</evidence>
<feature type="compositionally biased region" description="Polar residues" evidence="1">
    <location>
        <begin position="50"/>
        <end position="60"/>
    </location>
</feature>
<feature type="compositionally biased region" description="Low complexity" evidence="1">
    <location>
        <begin position="495"/>
        <end position="515"/>
    </location>
</feature>
<protein>
    <submittedName>
        <fullName evidence="3">Uncharacterized protein</fullName>
    </submittedName>
</protein>
<dbReference type="AlphaFoldDB" id="A0A6A5Z8B5"/>
<sequence>MSGLEPLAVVGAVAAVVSAFHGGAELVAHLKKKHRRRKSQQQFEEQQLQDSLETGENTVGQRYSTDMKELGEIVRVGDAIARDRLLHVAVVMQAEIIKSLKLAITHESAVLNLKILHEASILNRTESITTLDEMKQRILISRPLPRTLPPAGPPDDMRGPRASIGSMQTLLPSVPDEYVPQAVTLPAAGDTKDTKTGLARYFSMKRNNSQSSSSSSVHHSSSSAENPTFSPALNYLLQQGNDRGSIMKDIDEIIASYQGLHTDDDPWSSHGGYGAGAASKRDTLDVLNSGGGYKRDTVGLNREAMHRLMSLPPTPEGHENTEYPAFNNNAMDPSAHYFAAPNPLPQRQMQLGSRWSGSSSVYSDSIPPSLYSNDSRGSAQSPTPPLVPDGSPLSPSASPIFPVSGPHHSRSVSLPPLMTQQSQPSRSQAGFMTPQEPRSPITEEQGQLKVNRTRVHLVPNQGSPVTNKPLPTPLPSLSTTTTPSRAQPPPPPFLAKTHSTASSTSTPSLSTATIAGPPTSSEKMMDGRPCKDNNYWGFCKGAWAVREELKKGLSVQTRPDGMYNSHQIWGCRHCHFTGETFSASVPGKKKKAVIVDPGVYSSAVGVRYRWIFLAKSHVKQKSFGPTPASYTHTTSPSSTTHTSHTSSPTCNFGCLICSTLGNVTGIYGNVETLMNHIFLEHARELVQDEKVRWKGKVVMGRVAAAEEEWDLNIPDVEAVVG</sequence>
<organism evidence="3 4">
    <name type="scientific">Lophiotrema nucula</name>
    <dbReference type="NCBI Taxonomy" id="690887"/>
    <lineage>
        <taxon>Eukaryota</taxon>
        <taxon>Fungi</taxon>
        <taxon>Dikarya</taxon>
        <taxon>Ascomycota</taxon>
        <taxon>Pezizomycotina</taxon>
        <taxon>Dothideomycetes</taxon>
        <taxon>Pleosporomycetidae</taxon>
        <taxon>Pleosporales</taxon>
        <taxon>Lophiotremataceae</taxon>
        <taxon>Lophiotrema</taxon>
    </lineage>
</organism>
<dbReference type="OrthoDB" id="25896at2759"/>
<accession>A0A6A5Z8B5</accession>
<reference evidence="3" key="1">
    <citation type="journal article" date="2020" name="Stud. Mycol.">
        <title>101 Dothideomycetes genomes: a test case for predicting lifestyles and emergence of pathogens.</title>
        <authorList>
            <person name="Haridas S."/>
            <person name="Albert R."/>
            <person name="Binder M."/>
            <person name="Bloem J."/>
            <person name="Labutti K."/>
            <person name="Salamov A."/>
            <person name="Andreopoulos B."/>
            <person name="Baker S."/>
            <person name="Barry K."/>
            <person name="Bills G."/>
            <person name="Bluhm B."/>
            <person name="Cannon C."/>
            <person name="Castanera R."/>
            <person name="Culley D."/>
            <person name="Daum C."/>
            <person name="Ezra D."/>
            <person name="Gonzalez J."/>
            <person name="Henrissat B."/>
            <person name="Kuo A."/>
            <person name="Liang C."/>
            <person name="Lipzen A."/>
            <person name="Lutzoni F."/>
            <person name="Magnuson J."/>
            <person name="Mondo S."/>
            <person name="Nolan M."/>
            <person name="Ohm R."/>
            <person name="Pangilinan J."/>
            <person name="Park H.-J."/>
            <person name="Ramirez L."/>
            <person name="Alfaro M."/>
            <person name="Sun H."/>
            <person name="Tritt A."/>
            <person name="Yoshinaga Y."/>
            <person name="Zwiers L.-H."/>
            <person name="Turgeon B."/>
            <person name="Goodwin S."/>
            <person name="Spatafora J."/>
            <person name="Crous P."/>
            <person name="Grigoriev I."/>
        </authorList>
    </citation>
    <scope>NUCLEOTIDE SEQUENCE</scope>
    <source>
        <strain evidence="3">CBS 627.86</strain>
    </source>
</reference>
<keyword evidence="2" id="KW-0812">Transmembrane</keyword>
<proteinExistence type="predicted"/>
<keyword evidence="2" id="KW-1133">Transmembrane helix</keyword>
<feature type="compositionally biased region" description="Low complexity" evidence="1">
    <location>
        <begin position="625"/>
        <end position="647"/>
    </location>
</feature>
<keyword evidence="2" id="KW-0472">Membrane</keyword>
<evidence type="ECO:0000313" key="3">
    <source>
        <dbReference type="EMBL" id="KAF2115672.1"/>
    </source>
</evidence>
<feature type="region of interest" description="Disordered" evidence="1">
    <location>
        <begin position="348"/>
        <end position="527"/>
    </location>
</feature>
<feature type="compositionally biased region" description="Low complexity" evidence="1">
    <location>
        <begin position="40"/>
        <end position="49"/>
    </location>
</feature>
<feature type="compositionally biased region" description="Polar residues" evidence="1">
    <location>
        <begin position="370"/>
        <end position="381"/>
    </location>
</feature>
<evidence type="ECO:0000256" key="2">
    <source>
        <dbReference type="SAM" id="Phobius"/>
    </source>
</evidence>
<feature type="compositionally biased region" description="Low complexity" evidence="1">
    <location>
        <begin position="353"/>
        <end position="369"/>
    </location>
</feature>
<keyword evidence="4" id="KW-1185">Reference proteome</keyword>
<feature type="region of interest" description="Disordered" evidence="1">
    <location>
        <begin position="38"/>
        <end position="60"/>
    </location>
</feature>
<gene>
    <name evidence="3" type="ORF">BDV96DRAFT_54241</name>
</gene>
<feature type="compositionally biased region" description="Polar residues" evidence="1">
    <location>
        <begin position="418"/>
        <end position="430"/>
    </location>
</feature>
<feature type="region of interest" description="Disordered" evidence="1">
    <location>
        <begin position="622"/>
        <end position="647"/>
    </location>
</feature>
<evidence type="ECO:0000313" key="4">
    <source>
        <dbReference type="Proteomes" id="UP000799770"/>
    </source>
</evidence>
<feature type="transmembrane region" description="Helical" evidence="2">
    <location>
        <begin position="6"/>
        <end position="28"/>
    </location>
</feature>
<dbReference type="Proteomes" id="UP000799770">
    <property type="component" value="Unassembled WGS sequence"/>
</dbReference>
<feature type="compositionally biased region" description="Low complexity" evidence="1">
    <location>
        <begin position="209"/>
        <end position="223"/>
    </location>
</feature>